<feature type="signal peptide" evidence="2">
    <location>
        <begin position="1"/>
        <end position="38"/>
    </location>
</feature>
<evidence type="ECO:0000256" key="2">
    <source>
        <dbReference type="SAM" id="SignalP"/>
    </source>
</evidence>
<keyword evidence="2" id="KW-0732">Signal</keyword>
<feature type="chain" id="PRO_5046331597" evidence="2">
    <location>
        <begin position="39"/>
        <end position="390"/>
    </location>
</feature>
<dbReference type="Gene3D" id="2.120.10.30">
    <property type="entry name" value="TolB, C-terminal domain"/>
    <property type="match status" value="1"/>
</dbReference>
<dbReference type="RefSeq" id="WP_338539152.1">
    <property type="nucleotide sequence ID" value="NZ_CP104874.1"/>
</dbReference>
<dbReference type="SUPFAM" id="SSF63829">
    <property type="entry name" value="Calcium-dependent phosphotriesterase"/>
    <property type="match status" value="1"/>
</dbReference>
<proteinExistence type="predicted"/>
<evidence type="ECO:0000256" key="1">
    <source>
        <dbReference type="SAM" id="MobiDB-lite"/>
    </source>
</evidence>
<accession>A0ABZ2FKK6</accession>
<dbReference type="InterPro" id="IPR048031">
    <property type="entry name" value="ScyD/ScyE-like"/>
</dbReference>
<feature type="region of interest" description="Disordered" evidence="1">
    <location>
        <begin position="106"/>
        <end position="133"/>
    </location>
</feature>
<dbReference type="Proteomes" id="UP001381003">
    <property type="component" value="Chromosome"/>
</dbReference>
<evidence type="ECO:0000313" key="3">
    <source>
        <dbReference type="EMBL" id="WWF06678.1"/>
    </source>
</evidence>
<keyword evidence="4" id="KW-1185">Reference proteome</keyword>
<dbReference type="EMBL" id="CP104874">
    <property type="protein sequence ID" value="WWF06678.1"/>
    <property type="molecule type" value="Genomic_DNA"/>
</dbReference>
<dbReference type="NCBIfam" id="NF033206">
    <property type="entry name" value="ScyE_fam"/>
    <property type="match status" value="1"/>
</dbReference>
<sequence>MTTSSLGSSRRPRRFILPTLSSAALVAALVAVPGAATADPGYRVVASGLDNPRHLSVGPGHDLFVAEAGTGGAGPCLVGPEGGVCYGRTGAVTRVDVKHRTQKRVLTGLPSLGSAPSTDPEAPPPGSQAIGPDDVVLRGSKRLVVTIGLGNDPAIRTQYPALRDMGTLRTGKIGSSRTHLLADLAGHEAATNPAPPADAPDSNPGGFTKVGSGYVVADAGGNDLVEVSKSGGMKTPAIFPEQMATAPDFLGLPPGTKIPAQAVPTSVVSGPDGALYVSQLTGFPFEKGLAKIYRVDRQGRVSVYASGLTNVTDLAFGPGGHLYAVQISSEGLLTGPVGSVVRIPKGGGHASVVAGGLFAPYGIAITGRTGYVTTGSVAPGGGQVIALHLR</sequence>
<organism evidence="3 4">
    <name type="scientific">Janibacter terrae</name>
    <dbReference type="NCBI Taxonomy" id="103817"/>
    <lineage>
        <taxon>Bacteria</taxon>
        <taxon>Bacillati</taxon>
        <taxon>Actinomycetota</taxon>
        <taxon>Actinomycetes</taxon>
        <taxon>Micrococcales</taxon>
        <taxon>Intrasporangiaceae</taxon>
        <taxon>Janibacter</taxon>
    </lineage>
</organism>
<protein>
    <submittedName>
        <fullName evidence="3">ScyD/ScyE family protein</fullName>
    </submittedName>
</protein>
<dbReference type="InterPro" id="IPR011042">
    <property type="entry name" value="6-blade_b-propeller_TolB-like"/>
</dbReference>
<reference evidence="3 4" key="1">
    <citation type="submission" date="2022-09" db="EMBL/GenBank/DDBJ databases">
        <title>Complete genome sequence of Janibacter terrae strain COS04-44, PCL-degrading bacteria isolated from oil spilled coast.</title>
        <authorList>
            <person name="Park H."/>
            <person name="Kim J.Y."/>
            <person name="An S.H."/>
            <person name="Lee C.M."/>
            <person name="Weon H.-Y."/>
        </authorList>
    </citation>
    <scope>NUCLEOTIDE SEQUENCE [LARGE SCALE GENOMIC DNA]</scope>
    <source>
        <strain evidence="3 4">COS04-44</strain>
    </source>
</reference>
<gene>
    <name evidence="3" type="ORF">N5P18_07365</name>
</gene>
<name>A0ABZ2FKK6_9MICO</name>
<evidence type="ECO:0000313" key="4">
    <source>
        <dbReference type="Proteomes" id="UP001381003"/>
    </source>
</evidence>